<sequence length="786" mass="88588">MLTCLLKSKSLWIFRWPEVTGRSGGYKFVAYRYSLVSSLESTDPVFGLIRGKNMEDGIVIASDYVNYLDSKVFGDDALMFCRGTYQNLTGVFNVLKLYGSLSDRDFGAIRCMEKSHSFPSRSFVLDKLSDYLQVGELVDSDACWNLPRRSFRKCFFYSQLRGIVGGGDHMDVPNESLGSSQIPAPFLVKILSPFIYDLSRGDSVGEVWLSGFLVSAGWVKTFTGKRSLYSSSVLVLFRVELVRGSKRGAIRVFDSSKLVGSGGFNLEPATARLIAAVRELVGGIGCELKRESSEWPSGGLRWLGVRLLIGLPLDYLWELVCGDNSGEYGRLEFLVNLHLLVAWVSESSLGIKWRKVFHLPLDNEDRKKVWSRGTLNLKGFVHYEGLGHPVRPVSDDSKAGTTMASREKVRMTPKPCTESGGPASSLEYKSRGNLQFLLPLLNSHSDHRCSLWSLSKFGNVGRPFRFDHVAAFNKDFKSFVECWDEEIEWLRAGDRLTPSSFIKPWVMKSSRAFSAAVSRIRWDHLSSVYVDEKLQFNRCLDSGRLGREVFNWTRQKCGEFALRCLGDNHLGGKVLVMGWQGDPLLSFYWYVEDFWRVFISDGLGALSCDFLPGTPLSRLRSAALGRAVFLREGLIEFGRCFDATMPTVYLVGVWSAKPRSPLIRLSLSKLAWKLMNKDSFILVSSRVLRKIEPLCIIFASRCGTLRGQYLILPFRGSDLDHGGSLRVCLRVDNLGMPLLSCYKTSGDLCDRTSSRRRLIMMAIGTFVSFESDFSLVVLSELRRWRF</sequence>
<keyword evidence="3" id="KW-1185">Reference proteome</keyword>
<reference evidence="2" key="1">
    <citation type="submission" date="2020-03" db="EMBL/GenBank/DDBJ databases">
        <title>A high-quality chromosome-level genome assembly of a woody plant with both climbing and erect habits, Rhamnella rubrinervis.</title>
        <authorList>
            <person name="Lu Z."/>
            <person name="Yang Y."/>
            <person name="Zhu X."/>
            <person name="Sun Y."/>
        </authorList>
    </citation>
    <scope>NUCLEOTIDE SEQUENCE</scope>
    <source>
        <strain evidence="2">BYM</strain>
        <tissue evidence="2">Leaf</tissue>
    </source>
</reference>
<organism evidence="2 3">
    <name type="scientific">Rhamnella rubrinervis</name>
    <dbReference type="NCBI Taxonomy" id="2594499"/>
    <lineage>
        <taxon>Eukaryota</taxon>
        <taxon>Viridiplantae</taxon>
        <taxon>Streptophyta</taxon>
        <taxon>Embryophyta</taxon>
        <taxon>Tracheophyta</taxon>
        <taxon>Spermatophyta</taxon>
        <taxon>Magnoliopsida</taxon>
        <taxon>eudicotyledons</taxon>
        <taxon>Gunneridae</taxon>
        <taxon>Pentapetalae</taxon>
        <taxon>rosids</taxon>
        <taxon>fabids</taxon>
        <taxon>Rosales</taxon>
        <taxon>Rhamnaceae</taxon>
        <taxon>rhamnoid group</taxon>
        <taxon>Rhamneae</taxon>
        <taxon>Rhamnella</taxon>
    </lineage>
</organism>
<evidence type="ECO:0000256" key="1">
    <source>
        <dbReference type="SAM" id="MobiDB-lite"/>
    </source>
</evidence>
<dbReference type="EMBL" id="VOIH02000003">
    <property type="protein sequence ID" value="KAF3449841.1"/>
    <property type="molecule type" value="Genomic_DNA"/>
</dbReference>
<dbReference type="AlphaFoldDB" id="A0A8K0MKU4"/>
<proteinExistence type="predicted"/>
<evidence type="ECO:0000313" key="2">
    <source>
        <dbReference type="EMBL" id="KAF3449841.1"/>
    </source>
</evidence>
<name>A0A8K0MKU4_9ROSA</name>
<feature type="region of interest" description="Disordered" evidence="1">
    <location>
        <begin position="404"/>
        <end position="424"/>
    </location>
</feature>
<gene>
    <name evidence="2" type="ORF">FNV43_RR05920</name>
</gene>
<dbReference type="Proteomes" id="UP000796880">
    <property type="component" value="Unassembled WGS sequence"/>
</dbReference>
<protein>
    <submittedName>
        <fullName evidence="2">Uncharacterized protein</fullName>
    </submittedName>
</protein>
<evidence type="ECO:0000313" key="3">
    <source>
        <dbReference type="Proteomes" id="UP000796880"/>
    </source>
</evidence>
<accession>A0A8K0MKU4</accession>
<comment type="caution">
    <text evidence="2">The sequence shown here is derived from an EMBL/GenBank/DDBJ whole genome shotgun (WGS) entry which is preliminary data.</text>
</comment>